<keyword evidence="10" id="KW-0378">Hydrolase</keyword>
<evidence type="ECO:0000256" key="10">
    <source>
        <dbReference type="ARBA" id="ARBA00022801"/>
    </source>
</evidence>
<keyword evidence="9" id="KW-0255">Endonuclease</keyword>
<evidence type="ECO:0000256" key="4">
    <source>
        <dbReference type="ARBA" id="ARBA00022695"/>
    </source>
</evidence>
<dbReference type="InterPro" id="IPR049912">
    <property type="entry name" value="CRESS_DNA_REP"/>
</dbReference>
<evidence type="ECO:0000256" key="3">
    <source>
        <dbReference type="ARBA" id="ARBA00022679"/>
    </source>
</evidence>
<evidence type="ECO:0000313" key="14">
    <source>
        <dbReference type="EMBL" id="UBJ26179.1"/>
    </source>
</evidence>
<organism evidence="14">
    <name type="scientific">Red panda feces-associated gemycircularvirus</name>
    <dbReference type="NCBI Taxonomy" id="2864013"/>
    <lineage>
        <taxon>Viruses</taxon>
        <taxon>Monodnaviria</taxon>
        <taxon>Shotokuvirae</taxon>
        <taxon>Cressdnaviricota</taxon>
        <taxon>Repensiviricetes</taxon>
        <taxon>Geplafuvirales</taxon>
        <taxon>Genomoviridae</taxon>
        <taxon>Gemycircularvirus</taxon>
    </lineage>
</organism>
<dbReference type="GO" id="GO:0046872">
    <property type="term" value="F:metal ion binding"/>
    <property type="evidence" value="ECO:0007669"/>
    <property type="project" value="UniProtKB-KW"/>
</dbReference>
<keyword evidence="12" id="KW-0238">DNA-binding</keyword>
<dbReference type="GO" id="GO:0016779">
    <property type="term" value="F:nucleotidyltransferase activity"/>
    <property type="evidence" value="ECO:0007669"/>
    <property type="project" value="UniProtKB-KW"/>
</dbReference>
<keyword evidence="7" id="KW-0479">Metal-binding</keyword>
<dbReference type="Gene3D" id="3.40.1310.20">
    <property type="match status" value="1"/>
</dbReference>
<dbReference type="EMBL" id="MZ556202">
    <property type="protein sequence ID" value="UBJ26179.1"/>
    <property type="molecule type" value="Genomic_DNA"/>
</dbReference>
<dbReference type="GO" id="GO:0042025">
    <property type="term" value="C:host cell nucleus"/>
    <property type="evidence" value="ECO:0007669"/>
    <property type="project" value="UniProtKB-SubCell"/>
</dbReference>
<evidence type="ECO:0000256" key="9">
    <source>
        <dbReference type="ARBA" id="ARBA00022759"/>
    </source>
</evidence>
<sequence>MPHFSFRARYALLTYAQCGDLDPWSVSNFLSEVPAECIIGREVHADGGVHLHAFVDFGERFFTSDPRRFDVDGRHPNIEPCGRTPGKMYDYAIKDGDVVAGGLSRPGGEDVAGAGAIWDRIVDAETASEFWDLVRALAPRVLITNFNSLRSYVEWKYKPEVAAYVTPPRVVLDISGVEELGQFVHESLSGDVEDDAKYAVFDDMQGGFKFFPSYKGWMGCQAQFTVTDKYRHKITINWLRPTIWLCNEEQWGFDCANGTFDQDFLFKNAMVVHLTTKIATFRASTE</sequence>
<dbReference type="GO" id="GO:0004519">
    <property type="term" value="F:endonuclease activity"/>
    <property type="evidence" value="ECO:0007669"/>
    <property type="project" value="UniProtKB-KW"/>
</dbReference>
<keyword evidence="4" id="KW-0548">Nucleotidyltransferase</keyword>
<evidence type="ECO:0000256" key="11">
    <source>
        <dbReference type="ARBA" id="ARBA00023124"/>
    </source>
</evidence>
<evidence type="ECO:0000259" key="13">
    <source>
        <dbReference type="PROSITE" id="PS52020"/>
    </source>
</evidence>
<dbReference type="GO" id="GO:0006260">
    <property type="term" value="P:DNA replication"/>
    <property type="evidence" value="ECO:0007669"/>
    <property type="project" value="UniProtKB-KW"/>
</dbReference>
<keyword evidence="2" id="KW-1048">Host nucleus</keyword>
<keyword evidence="3" id="KW-0808">Transferase</keyword>
<evidence type="ECO:0000256" key="5">
    <source>
        <dbReference type="ARBA" id="ARBA00022705"/>
    </source>
</evidence>
<feature type="domain" description="CRESS-DNA virus Rep endonuclease" evidence="13">
    <location>
        <begin position="5"/>
        <end position="109"/>
    </location>
</feature>
<evidence type="ECO:0000256" key="7">
    <source>
        <dbReference type="ARBA" id="ARBA00022723"/>
    </source>
</evidence>
<reference evidence="14" key="1">
    <citation type="submission" date="2021-07" db="EMBL/GenBank/DDBJ databases">
        <title>Communication and adaptive evolution of viruses within giant pandas and their associated organisms in a local ecological environment.</title>
        <authorList>
            <person name="Zhao M."/>
            <person name="Liu S."/>
            <person name="Zhang W."/>
        </authorList>
    </citation>
    <scope>NUCLEOTIDE SEQUENCE</scope>
    <source>
        <strain evidence="14">Rpf011geno10-5</strain>
    </source>
</reference>
<evidence type="ECO:0000256" key="1">
    <source>
        <dbReference type="ARBA" id="ARBA00004147"/>
    </source>
</evidence>
<keyword evidence="5" id="KW-0235">DNA replication</keyword>
<comment type="subcellular location">
    <subcellularLocation>
        <location evidence="1">Host nucleus</location>
    </subcellularLocation>
</comment>
<name>A0A8K1HJJ3_9VIRU</name>
<dbReference type="SUPFAM" id="SSF55464">
    <property type="entry name" value="Origin of replication-binding domain, RBD-like"/>
    <property type="match status" value="1"/>
</dbReference>
<dbReference type="GO" id="GO:0000166">
    <property type="term" value="F:nucleotide binding"/>
    <property type="evidence" value="ECO:0007669"/>
    <property type="project" value="UniProtKB-KW"/>
</dbReference>
<evidence type="ECO:0000256" key="2">
    <source>
        <dbReference type="ARBA" id="ARBA00022562"/>
    </source>
</evidence>
<proteinExistence type="predicted"/>
<dbReference type="GO" id="GO:0016787">
    <property type="term" value="F:hydrolase activity"/>
    <property type="evidence" value="ECO:0007669"/>
    <property type="project" value="UniProtKB-KW"/>
</dbReference>
<protein>
    <submittedName>
        <fullName evidence="14">Replication-associated protein</fullName>
    </submittedName>
</protein>
<keyword evidence="11" id="KW-0190">Covalent protein-DNA linkage</keyword>
<keyword evidence="8" id="KW-0547">Nucleotide-binding</keyword>
<keyword evidence="6" id="KW-0540">Nuclease</keyword>
<evidence type="ECO:0000256" key="8">
    <source>
        <dbReference type="ARBA" id="ARBA00022741"/>
    </source>
</evidence>
<evidence type="ECO:0000256" key="12">
    <source>
        <dbReference type="ARBA" id="ARBA00023125"/>
    </source>
</evidence>
<dbReference type="PROSITE" id="PS52020">
    <property type="entry name" value="CRESS_DNA_REP"/>
    <property type="match status" value="1"/>
</dbReference>
<dbReference type="Pfam" id="PF00799">
    <property type="entry name" value="Gemini_AL1"/>
    <property type="match status" value="1"/>
</dbReference>
<accession>A0A8K1HJJ3</accession>
<evidence type="ECO:0000256" key="6">
    <source>
        <dbReference type="ARBA" id="ARBA00022722"/>
    </source>
</evidence>
<dbReference type="GO" id="GO:0003677">
    <property type="term" value="F:DNA binding"/>
    <property type="evidence" value="ECO:0007669"/>
    <property type="project" value="UniProtKB-KW"/>
</dbReference>